<feature type="transmembrane region" description="Helical" evidence="1">
    <location>
        <begin position="154"/>
        <end position="175"/>
    </location>
</feature>
<comment type="caution">
    <text evidence="3">The sequence shown here is derived from an EMBL/GenBank/DDBJ whole genome shotgun (WGS) entry which is preliminary data.</text>
</comment>
<dbReference type="Gene3D" id="1.20.144.10">
    <property type="entry name" value="Phosphatidic acid phosphatase type 2/haloperoxidase"/>
    <property type="match status" value="2"/>
</dbReference>
<gene>
    <name evidence="3" type="ORF">COY14_00360</name>
</gene>
<dbReference type="EMBL" id="PFOD01000010">
    <property type="protein sequence ID" value="PIZ66426.1"/>
    <property type="molecule type" value="Genomic_DNA"/>
</dbReference>
<feature type="transmembrane region" description="Helical" evidence="1">
    <location>
        <begin position="132"/>
        <end position="148"/>
    </location>
</feature>
<name>A0A2M7U5Y8_9BACT</name>
<feature type="transmembrane region" description="Helical" evidence="1">
    <location>
        <begin position="106"/>
        <end position="125"/>
    </location>
</feature>
<protein>
    <recommendedName>
        <fullName evidence="2">Phosphatidic acid phosphatase type 2/haloperoxidase domain-containing protein</fullName>
    </recommendedName>
</protein>
<sequence>MISAIFQFDQAITARLSSLLPHNAFFDTFFSFFSLLGLTMIVWIILFFVFWRNEQKDKTHHHFFLAFVTSFSITSVLVNILIKNIAHRTRPWIEQGLLETFCPSDFSFPSGHAAGAFAGAVIFAYFDKKRAWIYYFIAFLISFSRIYLSCHYLLDVIFGALIGYTIGVLSIKILMKVKIV</sequence>
<feature type="domain" description="Phosphatidic acid phosphatase type 2/haloperoxidase" evidence="2">
    <location>
        <begin position="65"/>
        <end position="171"/>
    </location>
</feature>
<dbReference type="SMART" id="SM00014">
    <property type="entry name" value="acidPPc"/>
    <property type="match status" value="1"/>
</dbReference>
<dbReference type="Proteomes" id="UP000230027">
    <property type="component" value="Unassembled WGS sequence"/>
</dbReference>
<keyword evidence="1" id="KW-1133">Transmembrane helix</keyword>
<dbReference type="AlphaFoldDB" id="A0A2M7U5Y8"/>
<dbReference type="InterPro" id="IPR000326">
    <property type="entry name" value="PAP2/HPO"/>
</dbReference>
<feature type="transmembrane region" description="Helical" evidence="1">
    <location>
        <begin position="29"/>
        <end position="51"/>
    </location>
</feature>
<evidence type="ECO:0000256" key="1">
    <source>
        <dbReference type="SAM" id="Phobius"/>
    </source>
</evidence>
<evidence type="ECO:0000313" key="4">
    <source>
        <dbReference type="Proteomes" id="UP000230027"/>
    </source>
</evidence>
<proteinExistence type="predicted"/>
<keyword evidence="1" id="KW-0812">Transmembrane</keyword>
<evidence type="ECO:0000313" key="3">
    <source>
        <dbReference type="EMBL" id="PIZ66426.1"/>
    </source>
</evidence>
<feature type="transmembrane region" description="Helical" evidence="1">
    <location>
        <begin position="63"/>
        <end position="86"/>
    </location>
</feature>
<evidence type="ECO:0000259" key="2">
    <source>
        <dbReference type="SMART" id="SM00014"/>
    </source>
</evidence>
<keyword evidence="1" id="KW-0472">Membrane</keyword>
<dbReference type="PANTHER" id="PTHR14969:SF13">
    <property type="entry name" value="AT30094P"/>
    <property type="match status" value="1"/>
</dbReference>
<dbReference type="SUPFAM" id="SSF48317">
    <property type="entry name" value="Acid phosphatase/Vanadium-dependent haloperoxidase"/>
    <property type="match status" value="1"/>
</dbReference>
<reference evidence="4" key="1">
    <citation type="submission" date="2017-09" db="EMBL/GenBank/DDBJ databases">
        <title>Depth-based differentiation of microbial function through sediment-hosted aquifers and enrichment of novel symbionts in the deep terrestrial subsurface.</title>
        <authorList>
            <person name="Probst A.J."/>
            <person name="Ladd B."/>
            <person name="Jarett J.K."/>
            <person name="Geller-Mcgrath D.E."/>
            <person name="Sieber C.M.K."/>
            <person name="Emerson J.B."/>
            <person name="Anantharaman K."/>
            <person name="Thomas B.C."/>
            <person name="Malmstrom R."/>
            <person name="Stieglmeier M."/>
            <person name="Klingl A."/>
            <person name="Woyke T."/>
            <person name="Ryan C.M."/>
            <person name="Banfield J.F."/>
        </authorList>
    </citation>
    <scope>NUCLEOTIDE SEQUENCE [LARGE SCALE GENOMIC DNA]</scope>
</reference>
<dbReference type="Pfam" id="PF01569">
    <property type="entry name" value="PAP2"/>
    <property type="match status" value="1"/>
</dbReference>
<accession>A0A2M7U5Y8</accession>
<dbReference type="PANTHER" id="PTHR14969">
    <property type="entry name" value="SPHINGOSINE-1-PHOSPHATE PHOSPHOHYDROLASE"/>
    <property type="match status" value="1"/>
</dbReference>
<dbReference type="InterPro" id="IPR036938">
    <property type="entry name" value="PAP2/HPO_sf"/>
</dbReference>
<organism evidence="3 4">
    <name type="scientific">Candidatus Roizmanbacteria bacterium CG_4_10_14_0_2_um_filter_36_9</name>
    <dbReference type="NCBI Taxonomy" id="1974823"/>
    <lineage>
        <taxon>Bacteria</taxon>
        <taxon>Candidatus Roizmaniibacteriota</taxon>
    </lineage>
</organism>
<dbReference type="CDD" id="cd01610">
    <property type="entry name" value="PAP2_like"/>
    <property type="match status" value="1"/>
</dbReference>